<dbReference type="Pfam" id="PF03631">
    <property type="entry name" value="Virul_fac_BrkB"/>
    <property type="match status" value="1"/>
</dbReference>
<dbReference type="STRING" id="479431.Namu_1295"/>
<keyword evidence="3 6" id="KW-0812">Transmembrane</keyword>
<sequence length="361" mass="37914">MVTTPERTAGKGPVPQDPPPVGRLVLLGKRIASRPGIKHLIAAITRYGDRLGSQFAGAMTYFSFLSLVPILMVGFSVGGIVLRNNQELLARLESEIAAMLPKEIADPIVALIDSVVANPLGVGIVGLLIALYSGIGWMGNLRKAVRALWGKQFETGKATADNLVVGTLKDLGALAGLAVAIVVSLGLSAVGSQFASAVADLLGLGDQAWLVPVLTVTTILIAMAADVLIFMWVYTVLPPKSQRSSFKARLRGSIVAAIGFEILKYALTTILPAFTGTSRTAAIFGPVIGLLFFFNLVAQLVLFVAAWVATADGGADDDEHDPLPEVPEATFIVRKEPSRARLAALLGVGAALGWGAGRRKE</sequence>
<dbReference type="FunCoup" id="C8XDN4">
    <property type="interactions" value="3"/>
</dbReference>
<dbReference type="PANTHER" id="PTHR30213:SF1">
    <property type="entry name" value="INNER MEMBRANE PROTEIN YHJD"/>
    <property type="match status" value="1"/>
</dbReference>
<dbReference type="OrthoDB" id="4127374at2"/>
<dbReference type="eggNOG" id="COG1295">
    <property type="taxonomic scope" value="Bacteria"/>
</dbReference>
<name>C8XDN4_NAKMY</name>
<dbReference type="HOGENOM" id="CLU_050028_0_2_11"/>
<evidence type="ECO:0000256" key="5">
    <source>
        <dbReference type="ARBA" id="ARBA00023136"/>
    </source>
</evidence>
<keyword evidence="2" id="KW-1003">Cell membrane</keyword>
<feature type="transmembrane region" description="Helical" evidence="6">
    <location>
        <begin position="287"/>
        <end position="309"/>
    </location>
</feature>
<dbReference type="EMBL" id="CP001737">
    <property type="protein sequence ID" value="ACV77698.1"/>
    <property type="molecule type" value="Genomic_DNA"/>
</dbReference>
<dbReference type="InterPro" id="IPR017039">
    <property type="entry name" value="Virul_fac_BrkB"/>
</dbReference>
<evidence type="ECO:0000256" key="1">
    <source>
        <dbReference type="ARBA" id="ARBA00004651"/>
    </source>
</evidence>
<dbReference type="KEGG" id="nml:Namu_1295"/>
<keyword evidence="5 6" id="KW-0472">Membrane</keyword>
<dbReference type="NCBIfam" id="TIGR00766">
    <property type="entry name" value="inner membrane protein YhjD"/>
    <property type="match status" value="1"/>
</dbReference>
<dbReference type="RefSeq" id="WP_015746606.1">
    <property type="nucleotide sequence ID" value="NC_013235.1"/>
</dbReference>
<feature type="transmembrane region" description="Helical" evidence="6">
    <location>
        <begin position="108"/>
        <end position="132"/>
    </location>
</feature>
<proteinExistence type="predicted"/>
<dbReference type="PANTHER" id="PTHR30213">
    <property type="entry name" value="INNER MEMBRANE PROTEIN YHJD"/>
    <property type="match status" value="1"/>
</dbReference>
<feature type="transmembrane region" description="Helical" evidence="6">
    <location>
        <begin position="254"/>
        <end position="275"/>
    </location>
</feature>
<evidence type="ECO:0000256" key="6">
    <source>
        <dbReference type="SAM" id="Phobius"/>
    </source>
</evidence>
<evidence type="ECO:0000256" key="4">
    <source>
        <dbReference type="ARBA" id="ARBA00022989"/>
    </source>
</evidence>
<keyword evidence="8" id="KW-1185">Reference proteome</keyword>
<accession>C8XDN4</accession>
<dbReference type="InParanoid" id="C8XDN4"/>
<gene>
    <name evidence="7" type="ordered locus">Namu_1295</name>
</gene>
<evidence type="ECO:0000256" key="3">
    <source>
        <dbReference type="ARBA" id="ARBA00022692"/>
    </source>
</evidence>
<dbReference type="Proteomes" id="UP000002218">
    <property type="component" value="Chromosome"/>
</dbReference>
<dbReference type="GO" id="GO:0005886">
    <property type="term" value="C:plasma membrane"/>
    <property type="evidence" value="ECO:0007669"/>
    <property type="project" value="UniProtKB-SubCell"/>
</dbReference>
<dbReference type="InterPro" id="IPR005274">
    <property type="entry name" value="IM_pro_YhjD"/>
</dbReference>
<organism evidence="7 8">
    <name type="scientific">Nakamurella multipartita (strain ATCC 700099 / DSM 44233 / CIP 104796 / JCM 9543 / NBRC 105858 / Y-104)</name>
    <name type="common">Microsphaera multipartita</name>
    <dbReference type="NCBI Taxonomy" id="479431"/>
    <lineage>
        <taxon>Bacteria</taxon>
        <taxon>Bacillati</taxon>
        <taxon>Actinomycetota</taxon>
        <taxon>Actinomycetes</taxon>
        <taxon>Nakamurellales</taxon>
        <taxon>Nakamurellaceae</taxon>
        <taxon>Nakamurella</taxon>
    </lineage>
</organism>
<comment type="subcellular location">
    <subcellularLocation>
        <location evidence="1">Cell membrane</location>
        <topology evidence="1">Multi-pass membrane protein</topology>
    </subcellularLocation>
</comment>
<feature type="transmembrane region" description="Helical" evidence="6">
    <location>
        <begin position="61"/>
        <end position="82"/>
    </location>
</feature>
<dbReference type="AlphaFoldDB" id="C8XDN4"/>
<feature type="transmembrane region" description="Helical" evidence="6">
    <location>
        <begin position="208"/>
        <end position="234"/>
    </location>
</feature>
<evidence type="ECO:0000313" key="7">
    <source>
        <dbReference type="EMBL" id="ACV77698.1"/>
    </source>
</evidence>
<reference evidence="7 8" key="2">
    <citation type="journal article" date="2010" name="Stand. Genomic Sci.">
        <title>Complete genome sequence of Nakamurella multipartita type strain (Y-104).</title>
        <authorList>
            <person name="Tice H."/>
            <person name="Mayilraj S."/>
            <person name="Sims D."/>
            <person name="Lapidus A."/>
            <person name="Nolan M."/>
            <person name="Lucas S."/>
            <person name="Glavina Del Rio T."/>
            <person name="Copeland A."/>
            <person name="Cheng J.F."/>
            <person name="Meincke L."/>
            <person name="Bruce D."/>
            <person name="Goodwin L."/>
            <person name="Pitluck S."/>
            <person name="Ivanova N."/>
            <person name="Mavromatis K."/>
            <person name="Ovchinnikova G."/>
            <person name="Pati A."/>
            <person name="Chen A."/>
            <person name="Palaniappan K."/>
            <person name="Land M."/>
            <person name="Hauser L."/>
            <person name="Chang Y.J."/>
            <person name="Jeffries C.D."/>
            <person name="Detter J.C."/>
            <person name="Brettin T."/>
            <person name="Rohde M."/>
            <person name="Goker M."/>
            <person name="Bristow J."/>
            <person name="Eisen J.A."/>
            <person name="Markowitz V."/>
            <person name="Hugenholtz P."/>
            <person name="Kyrpides N.C."/>
            <person name="Klenk H.P."/>
            <person name="Chen F."/>
        </authorList>
    </citation>
    <scope>NUCLEOTIDE SEQUENCE [LARGE SCALE GENOMIC DNA]</scope>
    <source>
        <strain evidence="8">ATCC 700099 / DSM 44233 / CIP 104796 / JCM 9543 / NBRC 105858 / Y-104</strain>
    </source>
</reference>
<evidence type="ECO:0000313" key="8">
    <source>
        <dbReference type="Proteomes" id="UP000002218"/>
    </source>
</evidence>
<reference evidence="8" key="1">
    <citation type="submission" date="2009-09" db="EMBL/GenBank/DDBJ databases">
        <title>The complete genome of Nakamurella multipartita DSM 44233.</title>
        <authorList>
            <consortium name="US DOE Joint Genome Institute (JGI-PGF)"/>
            <person name="Lucas S."/>
            <person name="Copeland A."/>
            <person name="Lapidus A."/>
            <person name="Glavina del Rio T."/>
            <person name="Dalin E."/>
            <person name="Tice H."/>
            <person name="Bruce D."/>
            <person name="Goodwin L."/>
            <person name="Pitluck S."/>
            <person name="Kyrpides N."/>
            <person name="Mavromatis K."/>
            <person name="Ivanova N."/>
            <person name="Ovchinnikova G."/>
            <person name="Sims D."/>
            <person name="Meincke L."/>
            <person name="Brettin T."/>
            <person name="Detter J.C."/>
            <person name="Han C."/>
            <person name="Larimer F."/>
            <person name="Land M."/>
            <person name="Hauser L."/>
            <person name="Markowitz V."/>
            <person name="Cheng J.-F."/>
            <person name="Hugenholtz P."/>
            <person name="Woyke T."/>
            <person name="Wu D."/>
            <person name="Klenk H.-P."/>
            <person name="Eisen J.A."/>
        </authorList>
    </citation>
    <scope>NUCLEOTIDE SEQUENCE [LARGE SCALE GENOMIC DNA]</scope>
    <source>
        <strain evidence="8">ATCC 700099 / DSM 44233 / CIP 104796 / JCM 9543 / NBRC 105858 / Y-104</strain>
    </source>
</reference>
<feature type="transmembrane region" description="Helical" evidence="6">
    <location>
        <begin position="171"/>
        <end position="196"/>
    </location>
</feature>
<evidence type="ECO:0000256" key="2">
    <source>
        <dbReference type="ARBA" id="ARBA00022475"/>
    </source>
</evidence>
<keyword evidence="4 6" id="KW-1133">Transmembrane helix</keyword>
<protein>
    <submittedName>
        <fullName evidence="7">Ribonuclease</fullName>
    </submittedName>
</protein>